<dbReference type="SUPFAM" id="SSF51556">
    <property type="entry name" value="Metallo-dependent hydrolases"/>
    <property type="match status" value="1"/>
</dbReference>
<evidence type="ECO:0000313" key="2">
    <source>
        <dbReference type="EMBL" id="GAA2001317.1"/>
    </source>
</evidence>
<protein>
    <submittedName>
        <fullName evidence="2">Amidohydrolase</fullName>
    </submittedName>
</protein>
<dbReference type="CDD" id="cd01300">
    <property type="entry name" value="YtcJ_like"/>
    <property type="match status" value="1"/>
</dbReference>
<organism evidence="2 3">
    <name type="scientific">Brevibacterium samyangense</name>
    <dbReference type="NCBI Taxonomy" id="366888"/>
    <lineage>
        <taxon>Bacteria</taxon>
        <taxon>Bacillati</taxon>
        <taxon>Actinomycetota</taxon>
        <taxon>Actinomycetes</taxon>
        <taxon>Micrococcales</taxon>
        <taxon>Brevibacteriaceae</taxon>
        <taxon>Brevibacterium</taxon>
    </lineage>
</organism>
<name>A0ABN2T843_9MICO</name>
<reference evidence="2 3" key="1">
    <citation type="journal article" date="2019" name="Int. J. Syst. Evol. Microbiol.">
        <title>The Global Catalogue of Microorganisms (GCM) 10K type strain sequencing project: providing services to taxonomists for standard genome sequencing and annotation.</title>
        <authorList>
            <consortium name="The Broad Institute Genomics Platform"/>
            <consortium name="The Broad Institute Genome Sequencing Center for Infectious Disease"/>
            <person name="Wu L."/>
            <person name="Ma J."/>
        </authorList>
    </citation>
    <scope>NUCLEOTIDE SEQUENCE [LARGE SCALE GENOMIC DNA]</scope>
    <source>
        <strain evidence="2 3">JCM 14546</strain>
    </source>
</reference>
<proteinExistence type="predicted"/>
<dbReference type="InterPro" id="IPR011059">
    <property type="entry name" value="Metal-dep_hydrolase_composite"/>
</dbReference>
<dbReference type="PANTHER" id="PTHR22642">
    <property type="entry name" value="IMIDAZOLONEPROPIONASE"/>
    <property type="match status" value="1"/>
</dbReference>
<keyword evidence="3" id="KW-1185">Reference proteome</keyword>
<comment type="caution">
    <text evidence="2">The sequence shown here is derived from an EMBL/GenBank/DDBJ whole genome shotgun (WGS) entry which is preliminary data.</text>
</comment>
<dbReference type="PANTHER" id="PTHR22642:SF2">
    <property type="entry name" value="PROTEIN LONG AFTER FAR-RED 3"/>
    <property type="match status" value="1"/>
</dbReference>
<evidence type="ECO:0000313" key="3">
    <source>
        <dbReference type="Proteomes" id="UP001500755"/>
    </source>
</evidence>
<evidence type="ECO:0000259" key="1">
    <source>
        <dbReference type="Pfam" id="PF07969"/>
    </source>
</evidence>
<dbReference type="RefSeq" id="WP_344307031.1">
    <property type="nucleotide sequence ID" value="NZ_BAAANO010000005.1"/>
</dbReference>
<dbReference type="Gene3D" id="3.20.20.140">
    <property type="entry name" value="Metal-dependent hydrolases"/>
    <property type="match status" value="1"/>
</dbReference>
<sequence>MSDVLFTNARVFTGEEFSAPQSVAVRNGRILAVGTAAAVPGLLDAASLDVGSPDAGARTVDLGGKHLMPGFVESHGHPAMFGLTLRQVDVKPAAVQSIEEIKKAVQIAVIDAQPGEWIQGHGWDETYVLDGRAPTRDDLDEVAPDNPVVLTRTCGHVILVNSAALRVSGVPEDVADPEGGAFVRDASGRLTGIVQEQSAKELIRNPTFTEEQLEEGLVLAQERFNAWGVTTVNDLFSNTAFLGMYRKLDADGRLTVRMRPWMGALEKNHFPGHLAPMAAAGISSGFGDDMIRIQGVKLQLDGSMGGRTAAVCTPFEGTEETGILLLPRTEDLAAHCRLAADHDIRMAIHAIGDAAIGQMFDALDMIDRAEWIAGSRLRIEHCGMPTDAQLDRMAEWNMVASSSVGFVYHLGDSYLNVLDAERAARCYPHRSFIDRGIVAPGNSDVPVTNGNPWEGIYGAVTRTTRTGQVLDTVQNITLAEAIRAYTLDGAWANFEEDVAGSIEVGKFADLQVYAENPFELEPEAWLGLSPESVWLAGREVYAR</sequence>
<dbReference type="Proteomes" id="UP001500755">
    <property type="component" value="Unassembled WGS sequence"/>
</dbReference>
<dbReference type="InterPro" id="IPR033932">
    <property type="entry name" value="YtcJ-like"/>
</dbReference>
<dbReference type="InterPro" id="IPR013108">
    <property type="entry name" value="Amidohydro_3"/>
</dbReference>
<dbReference type="Gene3D" id="2.30.40.10">
    <property type="entry name" value="Urease, subunit C, domain 1"/>
    <property type="match status" value="1"/>
</dbReference>
<accession>A0ABN2T843</accession>
<dbReference type="SUPFAM" id="SSF51338">
    <property type="entry name" value="Composite domain of metallo-dependent hydrolases"/>
    <property type="match status" value="1"/>
</dbReference>
<dbReference type="InterPro" id="IPR032466">
    <property type="entry name" value="Metal_Hydrolase"/>
</dbReference>
<dbReference type="EMBL" id="BAAANO010000005">
    <property type="protein sequence ID" value="GAA2001317.1"/>
    <property type="molecule type" value="Genomic_DNA"/>
</dbReference>
<dbReference type="Gene3D" id="3.10.310.70">
    <property type="match status" value="1"/>
</dbReference>
<gene>
    <name evidence="2" type="ORF">GCM10009755_07150</name>
</gene>
<dbReference type="Pfam" id="PF07969">
    <property type="entry name" value="Amidohydro_3"/>
    <property type="match status" value="1"/>
</dbReference>
<feature type="domain" description="Amidohydrolase 3" evidence="1">
    <location>
        <begin position="58"/>
        <end position="541"/>
    </location>
</feature>